<keyword evidence="8" id="KW-0325">Glycoprotein</keyword>
<keyword evidence="6" id="KW-0333">Golgi apparatus</keyword>
<keyword evidence="7" id="KW-0472">Membrane</keyword>
<dbReference type="PANTHER" id="PTHR12137:SF54">
    <property type="entry name" value="CARBOHYDRATE SULFOTRANSFERASE"/>
    <property type="match status" value="1"/>
</dbReference>
<dbReference type="InterPro" id="IPR005331">
    <property type="entry name" value="Sulfotransferase"/>
</dbReference>
<feature type="compositionally biased region" description="Polar residues" evidence="9">
    <location>
        <begin position="552"/>
        <end position="562"/>
    </location>
</feature>
<feature type="region of interest" description="Disordered" evidence="9">
    <location>
        <begin position="1032"/>
        <end position="1064"/>
    </location>
</feature>
<comment type="subcellular location">
    <subcellularLocation>
        <location evidence="1">Golgi apparatus membrane</location>
        <topology evidence="1">Single-pass type II membrane protein</topology>
    </subcellularLocation>
</comment>
<evidence type="ECO:0000256" key="7">
    <source>
        <dbReference type="ARBA" id="ARBA00023136"/>
    </source>
</evidence>
<feature type="compositionally biased region" description="Basic and acidic residues" evidence="9">
    <location>
        <begin position="1038"/>
        <end position="1059"/>
    </location>
</feature>
<protein>
    <submittedName>
        <fullName evidence="10">Uncharacterized protein</fullName>
    </submittedName>
</protein>
<comment type="caution">
    <text evidence="10">The sequence shown here is derived from an EMBL/GenBank/DDBJ whole genome shotgun (WGS) entry which is preliminary data.</text>
</comment>
<evidence type="ECO:0000256" key="4">
    <source>
        <dbReference type="ARBA" id="ARBA00022692"/>
    </source>
</evidence>
<proteinExistence type="inferred from homology"/>
<evidence type="ECO:0000313" key="11">
    <source>
        <dbReference type="Proteomes" id="UP001189429"/>
    </source>
</evidence>
<keyword evidence="4" id="KW-0812">Transmembrane</keyword>
<comment type="similarity">
    <text evidence="2">Belongs to the sulfotransferase 2 family.</text>
</comment>
<reference evidence="10" key="1">
    <citation type="submission" date="2023-10" db="EMBL/GenBank/DDBJ databases">
        <authorList>
            <person name="Chen Y."/>
            <person name="Shah S."/>
            <person name="Dougan E. K."/>
            <person name="Thang M."/>
            <person name="Chan C."/>
        </authorList>
    </citation>
    <scope>NUCLEOTIDE SEQUENCE [LARGE SCALE GENOMIC DNA]</scope>
</reference>
<evidence type="ECO:0000256" key="2">
    <source>
        <dbReference type="ARBA" id="ARBA00006339"/>
    </source>
</evidence>
<evidence type="ECO:0000256" key="1">
    <source>
        <dbReference type="ARBA" id="ARBA00004323"/>
    </source>
</evidence>
<keyword evidence="3" id="KW-0808">Transferase</keyword>
<keyword evidence="11" id="KW-1185">Reference proteome</keyword>
<keyword evidence="5" id="KW-1133">Transmembrane helix</keyword>
<feature type="compositionally biased region" description="Low complexity" evidence="9">
    <location>
        <begin position="540"/>
        <end position="551"/>
    </location>
</feature>
<evidence type="ECO:0000256" key="5">
    <source>
        <dbReference type="ARBA" id="ARBA00022989"/>
    </source>
</evidence>
<evidence type="ECO:0000256" key="3">
    <source>
        <dbReference type="ARBA" id="ARBA00022679"/>
    </source>
</evidence>
<dbReference type="InterPro" id="IPR018011">
    <property type="entry name" value="Carb_sulfotrans_8-10"/>
</dbReference>
<evidence type="ECO:0000256" key="8">
    <source>
        <dbReference type="ARBA" id="ARBA00023180"/>
    </source>
</evidence>
<dbReference type="PANTHER" id="PTHR12137">
    <property type="entry name" value="CARBOHYDRATE SULFOTRANSFERASE"/>
    <property type="match status" value="1"/>
</dbReference>
<feature type="region of interest" description="Disordered" evidence="9">
    <location>
        <begin position="537"/>
        <end position="562"/>
    </location>
</feature>
<evidence type="ECO:0000313" key="10">
    <source>
        <dbReference type="EMBL" id="CAK0792477.1"/>
    </source>
</evidence>
<dbReference type="Pfam" id="PF03567">
    <property type="entry name" value="Sulfotransfer_2"/>
    <property type="match status" value="1"/>
</dbReference>
<dbReference type="EMBL" id="CAUYUJ010000780">
    <property type="protein sequence ID" value="CAK0792477.1"/>
    <property type="molecule type" value="Genomic_DNA"/>
</dbReference>
<sequence>MSNWAGAVLFMRLIGGVRHDRTTHLSYGKRWSGMLEKLRSMSAELRPGQVLRFNTLSQCLPTIEELTTTMEANAREGGFSTVVDRHPETPAEFALEQRELEGPDGDWKQLRGHPVSNCLCGLDPEPGCPGEIGATEVVGAIIPELQDQKFPLQRRAEGAVEVRAGGEKASVLPRVAELAWRYGGRRAHGRDICIDDEIQMSAIESLEPQDAEMHLALNCARLQDYPSMREEHQAGGCNQSAATLSFDAVERVFDLNSAEGEHSEPDGSSYRAATGEIAEDAGGVGIDGVTERGESVSLMGQGRFTWIGALGSYILKDSESTKKIHQMIDKWINAKYRIMLRVEMGSKFAAQPEDSDYLASYMLNRAKAQTRHQDEAVLLVCDSCCEKTTFFLIKILAGFTLRLCYRGPIFASAGAPAIAALKPVAGAPIEERAKTGNFLGYHTRTGALPATAVDGAEMAPGFEKLPKEQVWGGKARRRRDVGKYGATSGRPGLLVLTEKGKTSKSHGEECRDRVAELMMSDPQTQIHVEDLVDAPMPQVSSASSASAAASATRPSSTQDRPTNLNLLEKINGYDTGGMFAIIYEVVVLEIRSYANADNNDQHAEQPEDIASQFTQMCAVDITEIYSPRWFAEMALRYGLTSGLVVVTSRHDGIYDCLSNARSFDDAKGIPPWQLFAADPIRARCTEVLAEYQDDYVIDNLTGDVLNSEGAQAARQEELGRKAMVTIFAGCVNNANHDGDAEEIIYKFYDILRAHFYGDENRGVYAVAGALSSKPLKEQSAVHLNRVLVWNPFERSAYFEADTMHVKKVIRDLGPGGAKEFAASAVKRSGADALNHDRTSPKLDDEKTETFRNVTMRSLQPSMDRPDISCNAGMQARHKRERKGTNMEDLKRIGRYLQKYPDGRLLLPAQRAPTKVRVYFDSDCAGGPIYETFSKRKRGLHDAWTFDFFGCKNGTGTLRALFTKAFDQDAMQRLLKLICFTMKTGTDVLPRMSDNWSRLVVRFSSDESADRALQALRSGQIWIDGLPLAGEWRGTTAPKRRDDRPAEGKGAGREEARESGLEMTSRDFLPGGQACTQEIAAATIATVTTAAEIAAVLTTATETADGVKIVVAAEIERGHADAPTGGRLWAARGKCRSALGAVPELRFACPARRLSVPALARRGAGWRAGLGVAVASSACPAASVWPPEVAMLELVWLLAVAVLEPVDPLASRADLGGHLETGGLSRHGVALSALVSVDLAARGSKFGPLVSGAARAPRAAEDATRFCRGAAERGENGGKVQASKFPLLVQFVFGASVPDLSLFDSLPDLWEFVFVFSVEVLESCLDQRVVNRRGPRAVDKGQPETTSALGDLQSWHELNETGRARARRVLRAPTPQAFAADFHLRRDQDQGRPKEWGRRWINGLPEPVTKYILAVPRLRLLFCFVPKNACTQFARMINALNGIEERANTHTLDRRTTTTTTTTTATTTSTTSTTRTTILTLGPFGPSNMFLNCNIRHWRIAPEDPRFGVYRHGGEYWAILDQAGQFKMDMMKSQGWTKAVFLRDPLDRVVSAHRSKCYPRHECGGCPGENFSEMVLENLSTTSNDHFLPQFNFCGTPETGGLGSTIEDYDFVGYISKNHSEVNRQVKEMLRAAWRRREQLNQELDLELPKPRPVAVADYFPVDHAVGPNGMHHINEDEFSMLDYWRPDTLTKALQYYGRDYELPGLEVPAWAVGPQGLLPRAPGPPA</sequence>
<evidence type="ECO:0000256" key="6">
    <source>
        <dbReference type="ARBA" id="ARBA00023034"/>
    </source>
</evidence>
<evidence type="ECO:0000256" key="9">
    <source>
        <dbReference type="SAM" id="MobiDB-lite"/>
    </source>
</evidence>
<name>A0ABN9PIT1_9DINO</name>
<gene>
    <name evidence="10" type="ORF">PCOR1329_LOCUS3048</name>
</gene>
<dbReference type="Proteomes" id="UP001189429">
    <property type="component" value="Unassembled WGS sequence"/>
</dbReference>
<organism evidence="10 11">
    <name type="scientific">Prorocentrum cordatum</name>
    <dbReference type="NCBI Taxonomy" id="2364126"/>
    <lineage>
        <taxon>Eukaryota</taxon>
        <taxon>Sar</taxon>
        <taxon>Alveolata</taxon>
        <taxon>Dinophyceae</taxon>
        <taxon>Prorocentrales</taxon>
        <taxon>Prorocentraceae</taxon>
        <taxon>Prorocentrum</taxon>
    </lineage>
</organism>
<accession>A0ABN9PIT1</accession>